<dbReference type="GeneID" id="89511311"/>
<accession>A0A1M6A809</accession>
<dbReference type="CDD" id="cd03801">
    <property type="entry name" value="GT4_PimA-like"/>
    <property type="match status" value="1"/>
</dbReference>
<dbReference type="Gene3D" id="3.40.50.2000">
    <property type="entry name" value="Glycogen Phosphorylase B"/>
    <property type="match status" value="2"/>
</dbReference>
<evidence type="ECO:0000313" key="4">
    <source>
        <dbReference type="EMBL" id="SHI32654.1"/>
    </source>
</evidence>
<dbReference type="PANTHER" id="PTHR46401">
    <property type="entry name" value="GLYCOSYLTRANSFERASE WBBK-RELATED"/>
    <property type="match status" value="1"/>
</dbReference>
<dbReference type="Pfam" id="PF13439">
    <property type="entry name" value="Glyco_transf_4"/>
    <property type="match status" value="1"/>
</dbReference>
<dbReference type="RefSeq" id="WP_242951200.1">
    <property type="nucleotide sequence ID" value="NZ_FQXK01000026.1"/>
</dbReference>
<dbReference type="EMBL" id="FQXK01000026">
    <property type="protein sequence ID" value="SHI32654.1"/>
    <property type="molecule type" value="Genomic_DNA"/>
</dbReference>
<dbReference type="PANTHER" id="PTHR46401:SF2">
    <property type="entry name" value="GLYCOSYLTRANSFERASE WBBK-RELATED"/>
    <property type="match status" value="1"/>
</dbReference>
<protein>
    <submittedName>
        <fullName evidence="4">Glycosyltransferase involved in cell wall bisynthesis</fullName>
    </submittedName>
</protein>
<dbReference type="Pfam" id="PF00534">
    <property type="entry name" value="Glycos_transf_1"/>
    <property type="match status" value="1"/>
</dbReference>
<dbReference type="InterPro" id="IPR001296">
    <property type="entry name" value="Glyco_trans_1"/>
</dbReference>
<evidence type="ECO:0000259" key="2">
    <source>
        <dbReference type="Pfam" id="PF00534"/>
    </source>
</evidence>
<name>A0A1M6A809_BUTFI</name>
<dbReference type="SUPFAM" id="SSF53756">
    <property type="entry name" value="UDP-Glycosyltransferase/glycogen phosphorylase"/>
    <property type="match status" value="1"/>
</dbReference>
<keyword evidence="1 4" id="KW-0808">Transferase</keyword>
<dbReference type="Proteomes" id="UP000184278">
    <property type="component" value="Unassembled WGS sequence"/>
</dbReference>
<proteinExistence type="predicted"/>
<sequence>MHSNKNKSKLHIAMIGQKRVPSREGGVEVVVWELATRLRDKGHVVDCYNRYQKHKQPRNKVAGKPGLYFDDIRIIVVPTLNNGKLNAIVYAFFATIRALFGGYDVIHYHAEGPCLMLWLPKLFGKKVIATIHGLDWQRAKWGNFASKMLMTGEKMAAKYADEVIVLSKNVQEYFKETYGRDTHYIPNGISRPVIRKPDLITKKYGLKGHDYIMTLCRIVPEKGIHYLLEAYKNIDSDMKIVVAGGFSNAAEYMEQIRRMAAEDPRVILTDFIHDQELEELCSNAYTFCLPSDVEGMSISLLEGMSYGRCCLVSDIDENIEVVGDKAVSFKKSDVEDLGNKVRFLIDHPETVKQYEDMAADYICDKYNWDKMTDATIELYNG</sequence>
<dbReference type="GO" id="GO:0016757">
    <property type="term" value="F:glycosyltransferase activity"/>
    <property type="evidence" value="ECO:0007669"/>
    <property type="project" value="InterPro"/>
</dbReference>
<dbReference type="AlphaFoldDB" id="A0A1M6A809"/>
<evidence type="ECO:0000256" key="1">
    <source>
        <dbReference type="ARBA" id="ARBA00022679"/>
    </source>
</evidence>
<keyword evidence="5" id="KW-1185">Reference proteome</keyword>
<reference evidence="5" key="1">
    <citation type="submission" date="2016-11" db="EMBL/GenBank/DDBJ databases">
        <authorList>
            <person name="Varghese N."/>
            <person name="Submissions S."/>
        </authorList>
    </citation>
    <scope>NUCLEOTIDE SEQUENCE [LARGE SCALE GENOMIC DNA]</scope>
    <source>
        <strain evidence="5">DSM 3071</strain>
    </source>
</reference>
<evidence type="ECO:0000259" key="3">
    <source>
        <dbReference type="Pfam" id="PF13439"/>
    </source>
</evidence>
<dbReference type="STRING" id="1121131.SAMN02745229_02911"/>
<feature type="domain" description="Glycosyl transferase family 1" evidence="2">
    <location>
        <begin position="203"/>
        <end position="356"/>
    </location>
</feature>
<dbReference type="InterPro" id="IPR028098">
    <property type="entry name" value="Glyco_trans_4-like_N"/>
</dbReference>
<organism evidence="4 5">
    <name type="scientific">Butyrivibrio fibrisolvens DSM 3071</name>
    <dbReference type="NCBI Taxonomy" id="1121131"/>
    <lineage>
        <taxon>Bacteria</taxon>
        <taxon>Bacillati</taxon>
        <taxon>Bacillota</taxon>
        <taxon>Clostridia</taxon>
        <taxon>Lachnospirales</taxon>
        <taxon>Lachnospiraceae</taxon>
        <taxon>Butyrivibrio</taxon>
    </lineage>
</organism>
<gene>
    <name evidence="4" type="ORF">SAMN02745229_02911</name>
</gene>
<feature type="domain" description="Glycosyltransferase subfamily 4-like N-terminal" evidence="3">
    <location>
        <begin position="25"/>
        <end position="189"/>
    </location>
</feature>
<evidence type="ECO:0000313" key="5">
    <source>
        <dbReference type="Proteomes" id="UP000184278"/>
    </source>
</evidence>